<evidence type="ECO:0000313" key="2">
    <source>
        <dbReference type="Proteomes" id="UP000675664"/>
    </source>
</evidence>
<accession>A0A8J7W7F3</accession>
<evidence type="ECO:0000313" key="1">
    <source>
        <dbReference type="EMBL" id="MBR0600275.1"/>
    </source>
</evidence>
<dbReference type="Proteomes" id="UP000675664">
    <property type="component" value="Unassembled WGS sequence"/>
</dbReference>
<comment type="caution">
    <text evidence="1">The sequence shown here is derived from an EMBL/GenBank/DDBJ whole genome shotgun (WGS) entry which is preliminary data.</text>
</comment>
<dbReference type="RefSeq" id="WP_227020389.1">
    <property type="nucleotide sequence ID" value="NZ_JAGSND010000024.1"/>
</dbReference>
<organism evidence="1 2">
    <name type="scientific">Sinanaerobacter chloroacetimidivorans</name>
    <dbReference type="NCBI Taxonomy" id="2818044"/>
    <lineage>
        <taxon>Bacteria</taxon>
        <taxon>Bacillati</taxon>
        <taxon>Bacillota</taxon>
        <taxon>Clostridia</taxon>
        <taxon>Peptostreptococcales</taxon>
        <taxon>Anaerovoracaceae</taxon>
        <taxon>Sinanaerobacter</taxon>
    </lineage>
</organism>
<keyword evidence="2" id="KW-1185">Reference proteome</keyword>
<gene>
    <name evidence="1" type="ORF">KCX82_20600</name>
</gene>
<sequence>MLYRIDPQMDSLKFYREPNSGSKLPYRTVKEMREFYPDGNFVIIGEIGCVAQPPNDGDCLLLESGEQIPILPRGSLRKPFEWIAGYVAVGENTYLAALGSAWKIFKEVKRCLRRS</sequence>
<reference evidence="1" key="2">
    <citation type="submission" date="2021-04" db="EMBL/GenBank/DDBJ databases">
        <authorList>
            <person name="Liu J."/>
        </authorList>
    </citation>
    <scope>NUCLEOTIDE SEQUENCE</scope>
    <source>
        <strain evidence="1">BAD-6</strain>
    </source>
</reference>
<proteinExistence type="predicted"/>
<reference evidence="1" key="1">
    <citation type="submission" date="2021-04" db="EMBL/GenBank/DDBJ databases">
        <title>Sinoanaerobacter chloroacetimidivorans sp. nov., an obligate anaerobic bacterium isolated from anaerobic sludge.</title>
        <authorList>
            <person name="Bao Y."/>
        </authorList>
    </citation>
    <scope>NUCLEOTIDE SEQUENCE</scope>
    <source>
        <strain evidence="1">BAD-6</strain>
    </source>
</reference>
<protein>
    <submittedName>
        <fullName evidence="1">Uncharacterized protein</fullName>
    </submittedName>
</protein>
<dbReference type="EMBL" id="JAGSND010000024">
    <property type="protein sequence ID" value="MBR0600275.1"/>
    <property type="molecule type" value="Genomic_DNA"/>
</dbReference>
<name>A0A8J7W7F3_9FIRM</name>
<dbReference type="AlphaFoldDB" id="A0A8J7W7F3"/>